<feature type="domain" description="Protein kinase" evidence="5">
    <location>
        <begin position="79"/>
        <end position="348"/>
    </location>
</feature>
<dbReference type="Proteomes" id="UP000677228">
    <property type="component" value="Unassembled WGS sequence"/>
</dbReference>
<evidence type="ECO:0000313" key="8">
    <source>
        <dbReference type="Proteomes" id="UP000682733"/>
    </source>
</evidence>
<gene>
    <name evidence="6" type="ORF">OVA965_LOCUS35936</name>
    <name evidence="7" type="ORF">TMI583_LOCUS36918</name>
</gene>
<keyword evidence="3" id="KW-0547">Nucleotide-binding</keyword>
<dbReference type="InterPro" id="IPR033756">
    <property type="entry name" value="YlxH/NBP35"/>
</dbReference>
<dbReference type="Pfam" id="PF10609">
    <property type="entry name" value="ParA"/>
    <property type="match status" value="1"/>
</dbReference>
<dbReference type="PROSITE" id="PS50011">
    <property type="entry name" value="PROTEIN_KINASE_DOM"/>
    <property type="match status" value="1"/>
</dbReference>
<accession>A0A8S2T492</accession>
<dbReference type="Proteomes" id="UP000682733">
    <property type="component" value="Unassembled WGS sequence"/>
</dbReference>
<comment type="similarity">
    <text evidence="1">Belongs to the protein kinase superfamily. TKL Ser/Thr protein kinase family. ROCO subfamily.</text>
</comment>
<evidence type="ECO:0000256" key="3">
    <source>
        <dbReference type="ARBA" id="ARBA00022741"/>
    </source>
</evidence>
<dbReference type="PANTHER" id="PTHR48014:SF21">
    <property type="entry name" value="SERINE_THREONINE-PROTEIN KINASE FRAY2"/>
    <property type="match status" value="1"/>
</dbReference>
<reference evidence="7" key="1">
    <citation type="submission" date="2021-02" db="EMBL/GenBank/DDBJ databases">
        <authorList>
            <person name="Nowell W R."/>
        </authorList>
    </citation>
    <scope>NUCLEOTIDE SEQUENCE</scope>
</reference>
<dbReference type="GO" id="GO:0005524">
    <property type="term" value="F:ATP binding"/>
    <property type="evidence" value="ECO:0007669"/>
    <property type="project" value="UniProtKB-KW"/>
</dbReference>
<protein>
    <recommendedName>
        <fullName evidence="5">Protein kinase domain-containing protein</fullName>
    </recommendedName>
</protein>
<evidence type="ECO:0000313" key="7">
    <source>
        <dbReference type="EMBL" id="CAF4268749.1"/>
    </source>
</evidence>
<dbReference type="InterPro" id="IPR001245">
    <property type="entry name" value="Ser-Thr/Tyr_kinase_cat_dom"/>
</dbReference>
<dbReference type="Gene3D" id="1.10.510.10">
    <property type="entry name" value="Transferase(Phosphotransferase) domain 1"/>
    <property type="match status" value="1"/>
</dbReference>
<evidence type="ECO:0000256" key="1">
    <source>
        <dbReference type="ARBA" id="ARBA00008171"/>
    </source>
</evidence>
<dbReference type="Gene3D" id="3.30.200.20">
    <property type="entry name" value="Phosphorylase Kinase, domain 1"/>
    <property type="match status" value="1"/>
</dbReference>
<dbReference type="EMBL" id="CAJOBA010053829">
    <property type="protein sequence ID" value="CAF4268749.1"/>
    <property type="molecule type" value="Genomic_DNA"/>
</dbReference>
<feature type="non-terminal residue" evidence="7">
    <location>
        <position position="358"/>
    </location>
</feature>
<dbReference type="GO" id="GO:0043539">
    <property type="term" value="F:protein serine/threonine kinase activator activity"/>
    <property type="evidence" value="ECO:0007669"/>
    <property type="project" value="InterPro"/>
</dbReference>
<comment type="similarity">
    <text evidence="2">Belongs to the protein kinase superfamily. STE Ser/Thr protein kinase family. STE20 subfamily.</text>
</comment>
<dbReference type="GO" id="GO:0004672">
    <property type="term" value="F:protein kinase activity"/>
    <property type="evidence" value="ECO:0007669"/>
    <property type="project" value="InterPro"/>
</dbReference>
<dbReference type="InterPro" id="IPR027417">
    <property type="entry name" value="P-loop_NTPase"/>
</dbReference>
<proteinExistence type="inferred from homology"/>
<dbReference type="SUPFAM" id="SSF56112">
    <property type="entry name" value="Protein kinase-like (PK-like)"/>
    <property type="match status" value="1"/>
</dbReference>
<sequence>MSGYICPHCTECTNLFAKGGGQLLAQEYSLPFLGMIPIDNQLNSILDSGIYSNKENNQEKQFFETEAIKIMPKDYRRAYNIIDLLDEKNDDWISKSIYLAIDNKDVSKTKFVIKVIDLDKMTNFTKYIKEISWYGQLSHINLMSMRECFIIDSKLYFIKTYAQFGSCRDILHSNPFGIRENLIAIIMWQVVQALRYLKDKHIMHRSVATKNIYICDDGRVVLDHFCHCISMMSDGKLRRQIYDYDDNLKEEILYLAPEIIFQNTDGYNVKSDVYSLGVTACELANGTHSYANLDYTHILLIKAQGVQPYLLDQTQVSTEMLEQSDTQTEPFLNEIKKRRYSKDFHSFVACCVATCVNY</sequence>
<dbReference type="GO" id="GO:0006611">
    <property type="term" value="P:protein export from nucleus"/>
    <property type="evidence" value="ECO:0007669"/>
    <property type="project" value="TreeGrafter"/>
</dbReference>
<evidence type="ECO:0000256" key="4">
    <source>
        <dbReference type="ARBA" id="ARBA00022840"/>
    </source>
</evidence>
<dbReference type="GO" id="GO:1902554">
    <property type="term" value="C:serine/threonine protein kinase complex"/>
    <property type="evidence" value="ECO:0007669"/>
    <property type="project" value="TreeGrafter"/>
</dbReference>
<dbReference type="InterPro" id="IPR011009">
    <property type="entry name" value="Kinase-like_dom_sf"/>
</dbReference>
<feature type="non-terminal residue" evidence="7">
    <location>
        <position position="1"/>
    </location>
</feature>
<comment type="caution">
    <text evidence="7">The sequence shown here is derived from an EMBL/GenBank/DDBJ whole genome shotgun (WGS) entry which is preliminary data.</text>
</comment>
<evidence type="ECO:0000259" key="5">
    <source>
        <dbReference type="PROSITE" id="PS50011"/>
    </source>
</evidence>
<name>A0A8S2T492_9BILA</name>
<evidence type="ECO:0000313" key="6">
    <source>
        <dbReference type="EMBL" id="CAF1477873.1"/>
    </source>
</evidence>
<keyword evidence="4" id="KW-0067">ATP-binding</keyword>
<dbReference type="EMBL" id="CAJNOK010031917">
    <property type="protein sequence ID" value="CAF1477873.1"/>
    <property type="molecule type" value="Genomic_DNA"/>
</dbReference>
<organism evidence="7 8">
    <name type="scientific">Didymodactylos carnosus</name>
    <dbReference type="NCBI Taxonomy" id="1234261"/>
    <lineage>
        <taxon>Eukaryota</taxon>
        <taxon>Metazoa</taxon>
        <taxon>Spiralia</taxon>
        <taxon>Gnathifera</taxon>
        <taxon>Rotifera</taxon>
        <taxon>Eurotatoria</taxon>
        <taxon>Bdelloidea</taxon>
        <taxon>Philodinida</taxon>
        <taxon>Philodinidae</taxon>
        <taxon>Didymodactylos</taxon>
    </lineage>
</organism>
<dbReference type="Gene3D" id="3.40.50.300">
    <property type="entry name" value="P-loop containing nucleotide triphosphate hydrolases"/>
    <property type="match status" value="1"/>
</dbReference>
<dbReference type="InterPro" id="IPR000719">
    <property type="entry name" value="Prot_kinase_dom"/>
</dbReference>
<dbReference type="AlphaFoldDB" id="A0A8S2T492"/>
<evidence type="ECO:0000256" key="2">
    <source>
        <dbReference type="ARBA" id="ARBA00008874"/>
    </source>
</evidence>
<dbReference type="InterPro" id="IPR047173">
    <property type="entry name" value="STRAD_A/B-like"/>
</dbReference>
<dbReference type="Pfam" id="PF07714">
    <property type="entry name" value="PK_Tyr_Ser-Thr"/>
    <property type="match status" value="1"/>
</dbReference>
<dbReference type="PANTHER" id="PTHR48014">
    <property type="entry name" value="SERINE/THREONINE-PROTEIN KINASE FRAY2"/>
    <property type="match status" value="1"/>
</dbReference>